<evidence type="ECO:0000313" key="2">
    <source>
        <dbReference type="Proteomes" id="UP001057279"/>
    </source>
</evidence>
<sequence>MEAEFYMAILTCFIFVNSEGFQIVHVQKQQCLFKNKRVVMDLCSRTNQNQQWMWTEDGKLLHVKSALCLGISNSSGGPGRAAIFAPCSQAPRWTCYEKEGFLEVENASLFLKKQGSRAVVKNGRKYLHSWMKIDVNEEGKPVSESLCSKKGEFFLSELILKVLLNILLFCIQGKSTCSNKIPMEDS</sequence>
<accession>A0ACB9VAX6</accession>
<dbReference type="EMBL" id="CM043028">
    <property type="protein sequence ID" value="KAI4586704.1"/>
    <property type="molecule type" value="Genomic_DNA"/>
</dbReference>
<gene>
    <name evidence="1" type="ORF">MJG53_004491</name>
</gene>
<proteinExistence type="predicted"/>
<evidence type="ECO:0000313" key="1">
    <source>
        <dbReference type="EMBL" id="KAI4586704.1"/>
    </source>
</evidence>
<name>A0ACB9VAX6_9CETA</name>
<reference evidence="1" key="1">
    <citation type="submission" date="2022-03" db="EMBL/GenBank/DDBJ databases">
        <title>Genomic analyses of argali, domestic sheep and their hybrids provide insights into chromosomal evolution, heterosis and genetic basis of agronomic traits.</title>
        <authorList>
            <person name="Li M."/>
        </authorList>
    </citation>
    <scope>NUCLEOTIDE SEQUENCE</scope>
    <source>
        <strain evidence="1">F1 hybrid</strain>
    </source>
</reference>
<keyword evidence="2" id="KW-1185">Reference proteome</keyword>
<protein>
    <submittedName>
        <fullName evidence="1">Uncharacterized protein</fullName>
    </submittedName>
</protein>
<dbReference type="Proteomes" id="UP001057279">
    <property type="component" value="Linkage Group LG03"/>
</dbReference>
<organism evidence="1 2">
    <name type="scientific">Ovis ammon polii x Ovis aries</name>
    <dbReference type="NCBI Taxonomy" id="2918886"/>
    <lineage>
        <taxon>Eukaryota</taxon>
        <taxon>Metazoa</taxon>
        <taxon>Chordata</taxon>
        <taxon>Craniata</taxon>
        <taxon>Vertebrata</taxon>
        <taxon>Euteleostomi</taxon>
        <taxon>Mammalia</taxon>
        <taxon>Eutheria</taxon>
        <taxon>Laurasiatheria</taxon>
        <taxon>Artiodactyla</taxon>
        <taxon>Ruminantia</taxon>
        <taxon>Pecora</taxon>
        <taxon>Bovidae</taxon>
        <taxon>Caprinae</taxon>
        <taxon>Ovis</taxon>
    </lineage>
</organism>
<comment type="caution">
    <text evidence="1">The sequence shown here is derived from an EMBL/GenBank/DDBJ whole genome shotgun (WGS) entry which is preliminary data.</text>
</comment>